<dbReference type="EMBL" id="UINC01001980">
    <property type="protein sequence ID" value="SUZ91508.1"/>
    <property type="molecule type" value="Genomic_DNA"/>
</dbReference>
<name>A0A381RKN3_9ZZZZ</name>
<dbReference type="PANTHER" id="PTHR21666">
    <property type="entry name" value="PEPTIDASE-RELATED"/>
    <property type="match status" value="1"/>
</dbReference>
<feature type="transmembrane region" description="Helical" evidence="1">
    <location>
        <begin position="27"/>
        <end position="50"/>
    </location>
</feature>
<gene>
    <name evidence="3" type="ORF">METZ01_LOCUS44362</name>
</gene>
<dbReference type="SUPFAM" id="SSF51261">
    <property type="entry name" value="Duplicated hybrid motif"/>
    <property type="match status" value="1"/>
</dbReference>
<dbReference type="CDD" id="cd12797">
    <property type="entry name" value="M23_peptidase"/>
    <property type="match status" value="1"/>
</dbReference>
<dbReference type="GO" id="GO:0004222">
    <property type="term" value="F:metalloendopeptidase activity"/>
    <property type="evidence" value="ECO:0007669"/>
    <property type="project" value="TreeGrafter"/>
</dbReference>
<accession>A0A381RKN3</accession>
<dbReference type="InterPro" id="IPR011055">
    <property type="entry name" value="Dup_hybrid_motif"/>
</dbReference>
<protein>
    <recommendedName>
        <fullName evidence="2">M23ase beta-sheet core domain-containing protein</fullName>
    </recommendedName>
</protein>
<dbReference type="Pfam" id="PF01551">
    <property type="entry name" value="Peptidase_M23"/>
    <property type="match status" value="1"/>
</dbReference>
<keyword evidence="1" id="KW-1133">Transmembrane helix</keyword>
<feature type="non-terminal residue" evidence="3">
    <location>
        <position position="1"/>
    </location>
</feature>
<dbReference type="PANTHER" id="PTHR21666:SF270">
    <property type="entry name" value="MUREIN HYDROLASE ACTIVATOR ENVC"/>
    <property type="match status" value="1"/>
</dbReference>
<evidence type="ECO:0000313" key="3">
    <source>
        <dbReference type="EMBL" id="SUZ91508.1"/>
    </source>
</evidence>
<organism evidence="3">
    <name type="scientific">marine metagenome</name>
    <dbReference type="NCBI Taxonomy" id="408172"/>
    <lineage>
        <taxon>unclassified sequences</taxon>
        <taxon>metagenomes</taxon>
        <taxon>ecological metagenomes</taxon>
    </lineage>
</organism>
<dbReference type="Gene3D" id="2.70.70.10">
    <property type="entry name" value="Glucose Permease (Domain IIA)"/>
    <property type="match status" value="1"/>
</dbReference>
<keyword evidence="1" id="KW-0812">Transmembrane</keyword>
<proteinExistence type="predicted"/>
<feature type="domain" description="M23ase beta-sheet core" evidence="2">
    <location>
        <begin position="151"/>
        <end position="245"/>
    </location>
</feature>
<dbReference type="InterPro" id="IPR016047">
    <property type="entry name" value="M23ase_b-sheet_dom"/>
</dbReference>
<dbReference type="InterPro" id="IPR050570">
    <property type="entry name" value="Cell_wall_metabolism_enzyme"/>
</dbReference>
<dbReference type="AlphaFoldDB" id="A0A381RKN3"/>
<sequence length="262" mass="29532">VKPEKYTIMFIPDDESSSKSYHLSKTAIQAVLISVVVLLTCVFGILFYYVPKMADYTEIKDRHDQFATERLKVLELTRDLERMKQMDKLIRHSLGSKLDFDDRPVVSDSITNAVSTVGNLVSFIENIPSIAPIQGFVTQRSGKPGLFISETHHGIDIVAKEGEPILAAASGVVVYSGWNYEFGNMLILYHGDDYFTHYGHNQQNFKKQLDPVTRGEVIGLVGNTGVSSGPHLHFEVWQEFVAMDPLIYFPEYRATDLTSLHE</sequence>
<reference evidence="3" key="1">
    <citation type="submission" date="2018-05" db="EMBL/GenBank/DDBJ databases">
        <authorList>
            <person name="Lanie J.A."/>
            <person name="Ng W.-L."/>
            <person name="Kazmierczak K.M."/>
            <person name="Andrzejewski T.M."/>
            <person name="Davidsen T.M."/>
            <person name="Wayne K.J."/>
            <person name="Tettelin H."/>
            <person name="Glass J.I."/>
            <person name="Rusch D."/>
            <person name="Podicherti R."/>
            <person name="Tsui H.-C.T."/>
            <person name="Winkler M.E."/>
        </authorList>
    </citation>
    <scope>NUCLEOTIDE SEQUENCE</scope>
</reference>
<keyword evidence="1" id="KW-0472">Membrane</keyword>
<evidence type="ECO:0000259" key="2">
    <source>
        <dbReference type="Pfam" id="PF01551"/>
    </source>
</evidence>
<evidence type="ECO:0000256" key="1">
    <source>
        <dbReference type="SAM" id="Phobius"/>
    </source>
</evidence>